<evidence type="ECO:0000259" key="3">
    <source>
        <dbReference type="Pfam" id="PF00125"/>
    </source>
</evidence>
<dbReference type="GO" id="GO:0003677">
    <property type="term" value="F:DNA binding"/>
    <property type="evidence" value="ECO:0007669"/>
    <property type="project" value="InterPro"/>
</dbReference>
<organism evidence="4 5">
    <name type="scientific">Aldrovandia affinis</name>
    <dbReference type="NCBI Taxonomy" id="143900"/>
    <lineage>
        <taxon>Eukaryota</taxon>
        <taxon>Metazoa</taxon>
        <taxon>Chordata</taxon>
        <taxon>Craniata</taxon>
        <taxon>Vertebrata</taxon>
        <taxon>Euteleostomi</taxon>
        <taxon>Actinopterygii</taxon>
        <taxon>Neopterygii</taxon>
        <taxon>Teleostei</taxon>
        <taxon>Notacanthiformes</taxon>
        <taxon>Halosauridae</taxon>
        <taxon>Aldrovandia</taxon>
    </lineage>
</organism>
<name>A0AAD7SUV7_9TELE</name>
<feature type="region of interest" description="Disordered" evidence="2">
    <location>
        <begin position="1"/>
        <end position="29"/>
    </location>
</feature>
<feature type="domain" description="Core Histone H2A/H2B/H3" evidence="3">
    <location>
        <begin position="16"/>
        <end position="78"/>
    </location>
</feature>
<dbReference type="GO" id="GO:0030527">
    <property type="term" value="F:structural constituent of chromatin"/>
    <property type="evidence" value="ECO:0007669"/>
    <property type="project" value="InterPro"/>
</dbReference>
<comment type="caution">
    <text evidence="4">The sequence shown here is derived from an EMBL/GenBank/DDBJ whole genome shotgun (WGS) entry which is preliminary data.</text>
</comment>
<keyword evidence="5" id="KW-1185">Reference proteome</keyword>
<dbReference type="InterPro" id="IPR000558">
    <property type="entry name" value="Histone_H2B"/>
</dbReference>
<dbReference type="EMBL" id="JAINUG010000032">
    <property type="protein sequence ID" value="KAJ8409088.1"/>
    <property type="molecule type" value="Genomic_DNA"/>
</dbReference>
<protein>
    <recommendedName>
        <fullName evidence="3">Core Histone H2A/H2B/H3 domain-containing protein</fullName>
    </recommendedName>
</protein>
<dbReference type="InterPro" id="IPR007125">
    <property type="entry name" value="H2A/H2B/H3"/>
</dbReference>
<comment type="similarity">
    <text evidence="1">Belongs to the histone H2B family.</text>
</comment>
<dbReference type="SUPFAM" id="SSF47113">
    <property type="entry name" value="Histone-fold"/>
    <property type="match status" value="1"/>
</dbReference>
<dbReference type="SMART" id="SM00427">
    <property type="entry name" value="H2B"/>
    <property type="match status" value="1"/>
</dbReference>
<evidence type="ECO:0000256" key="1">
    <source>
        <dbReference type="ARBA" id="ARBA00006846"/>
    </source>
</evidence>
<evidence type="ECO:0000313" key="4">
    <source>
        <dbReference type="EMBL" id="KAJ8409088.1"/>
    </source>
</evidence>
<dbReference type="GO" id="GO:0046982">
    <property type="term" value="F:protein heterodimerization activity"/>
    <property type="evidence" value="ECO:0007669"/>
    <property type="project" value="InterPro"/>
</dbReference>
<dbReference type="Gene3D" id="1.10.20.10">
    <property type="entry name" value="Histone, subunit A"/>
    <property type="match status" value="1"/>
</dbReference>
<gene>
    <name evidence="4" type="ORF">AAFF_G00241090</name>
</gene>
<dbReference type="InterPro" id="IPR009072">
    <property type="entry name" value="Histone-fold"/>
</dbReference>
<accession>A0AAD7SUV7</accession>
<dbReference type="PANTHER" id="PTHR23428">
    <property type="entry name" value="HISTONE H2B"/>
    <property type="match status" value="1"/>
</dbReference>
<sequence length="90" mass="10371">MCAMPEPAKPVPKKDSKSRTTPKGSKTRRKESYDIYVYKVFKQVHRDTDISSKSMGIMSSFVNDIFERIAGESYRLTHYELLRSPPAEII</sequence>
<dbReference type="PRINTS" id="PR00621">
    <property type="entry name" value="HISTONEH2B"/>
</dbReference>
<dbReference type="AlphaFoldDB" id="A0AAD7SUV7"/>
<proteinExistence type="inferred from homology"/>
<evidence type="ECO:0000313" key="5">
    <source>
        <dbReference type="Proteomes" id="UP001221898"/>
    </source>
</evidence>
<reference evidence="4" key="1">
    <citation type="journal article" date="2023" name="Science">
        <title>Genome structures resolve the early diversification of teleost fishes.</title>
        <authorList>
            <person name="Parey E."/>
            <person name="Louis A."/>
            <person name="Montfort J."/>
            <person name="Bouchez O."/>
            <person name="Roques C."/>
            <person name="Iampietro C."/>
            <person name="Lluch J."/>
            <person name="Castinel A."/>
            <person name="Donnadieu C."/>
            <person name="Desvignes T."/>
            <person name="Floi Bucao C."/>
            <person name="Jouanno E."/>
            <person name="Wen M."/>
            <person name="Mejri S."/>
            <person name="Dirks R."/>
            <person name="Jansen H."/>
            <person name="Henkel C."/>
            <person name="Chen W.J."/>
            <person name="Zahm M."/>
            <person name="Cabau C."/>
            <person name="Klopp C."/>
            <person name="Thompson A.W."/>
            <person name="Robinson-Rechavi M."/>
            <person name="Braasch I."/>
            <person name="Lecointre G."/>
            <person name="Bobe J."/>
            <person name="Postlethwait J.H."/>
            <person name="Berthelot C."/>
            <person name="Roest Crollius H."/>
            <person name="Guiguen Y."/>
        </authorList>
    </citation>
    <scope>NUCLEOTIDE SEQUENCE</scope>
    <source>
        <strain evidence="4">NC1722</strain>
    </source>
</reference>
<dbReference type="Pfam" id="PF00125">
    <property type="entry name" value="Histone"/>
    <property type="match status" value="1"/>
</dbReference>
<dbReference type="GO" id="GO:0000786">
    <property type="term" value="C:nucleosome"/>
    <property type="evidence" value="ECO:0007669"/>
    <property type="project" value="InterPro"/>
</dbReference>
<evidence type="ECO:0000256" key="2">
    <source>
        <dbReference type="SAM" id="MobiDB-lite"/>
    </source>
</evidence>
<dbReference type="Proteomes" id="UP001221898">
    <property type="component" value="Unassembled WGS sequence"/>
</dbReference>